<keyword evidence="3" id="KW-1185">Reference proteome</keyword>
<dbReference type="EMBL" id="FCNW02000022">
    <property type="protein sequence ID" value="SAL49216.1"/>
    <property type="molecule type" value="Genomic_DNA"/>
</dbReference>
<evidence type="ECO:0000313" key="2">
    <source>
        <dbReference type="EMBL" id="SAL49216.1"/>
    </source>
</evidence>
<dbReference type="OrthoDB" id="9795766at2"/>
<organism evidence="2 3">
    <name type="scientific">Caballeronia humi</name>
    <dbReference type="NCBI Taxonomy" id="326474"/>
    <lineage>
        <taxon>Bacteria</taxon>
        <taxon>Pseudomonadati</taxon>
        <taxon>Pseudomonadota</taxon>
        <taxon>Betaproteobacteria</taxon>
        <taxon>Burkholderiales</taxon>
        <taxon>Burkholderiaceae</taxon>
        <taxon>Caballeronia</taxon>
    </lineage>
</organism>
<evidence type="ECO:0000313" key="3">
    <source>
        <dbReference type="Proteomes" id="UP000054977"/>
    </source>
</evidence>
<feature type="compositionally biased region" description="Basic and acidic residues" evidence="1">
    <location>
        <begin position="1"/>
        <end position="27"/>
    </location>
</feature>
<protein>
    <submittedName>
        <fullName evidence="2">Transcriptional regulator/antitoxin, MazE</fullName>
    </submittedName>
</protein>
<comment type="caution">
    <text evidence="2">The sequence shown here is derived from an EMBL/GenBank/DDBJ whole genome shotgun (WGS) entry which is preliminary data.</text>
</comment>
<sequence length="60" mass="6852">MKTTGNEEKMRSENNAPEWRRPTKNPREGWAGASEAIAREGDDTLFLDECPNDNDAELTW</sequence>
<proteinExistence type="predicted"/>
<feature type="region of interest" description="Disordered" evidence="1">
    <location>
        <begin position="1"/>
        <end position="31"/>
    </location>
</feature>
<name>A0A158HY34_9BURK</name>
<accession>A0A158HY34</accession>
<dbReference type="Proteomes" id="UP000054977">
    <property type="component" value="Unassembled WGS sequence"/>
</dbReference>
<reference evidence="2" key="1">
    <citation type="submission" date="2016-01" db="EMBL/GenBank/DDBJ databases">
        <authorList>
            <person name="Peeters C."/>
        </authorList>
    </citation>
    <scope>NUCLEOTIDE SEQUENCE [LARGE SCALE GENOMIC DNA]</scope>
    <source>
        <strain evidence="2">LMG 22934</strain>
    </source>
</reference>
<evidence type="ECO:0000256" key="1">
    <source>
        <dbReference type="SAM" id="MobiDB-lite"/>
    </source>
</evidence>
<dbReference type="STRING" id="326474.AWB65_03959"/>
<gene>
    <name evidence="2" type="ORF">AWB65_03959</name>
</gene>
<dbReference type="AlphaFoldDB" id="A0A158HY34"/>